<dbReference type="PANTHER" id="PTHR30383:SF24">
    <property type="entry name" value="THIOESTERASE 1_PROTEASE 1_LYSOPHOSPHOLIPASE L1"/>
    <property type="match status" value="1"/>
</dbReference>
<sequence>MASAQEYGWRCVSCFAALFFLSGANAIAQPVKIMVFGDSLVAGFGLPPGAAFPDILAQNLIQQGYQNEMINAGVSGDTTAGGVTRIDWALADRPDAVVLVLGGNDMLRGLRPAASEQNLRIILSRLADEGVPVLLCGMLAPENLGADYAAEFNPLYPRLAAEFTTFFMPFFLQDVALVPALNQPDGLHPNSSGIDVIIQNLMPELLALLASVGEKKG</sequence>
<dbReference type="GO" id="GO:0004622">
    <property type="term" value="F:phosphatidylcholine lysophospholipase activity"/>
    <property type="evidence" value="ECO:0007669"/>
    <property type="project" value="TreeGrafter"/>
</dbReference>
<dbReference type="InterPro" id="IPR036514">
    <property type="entry name" value="SGNH_hydro_sf"/>
</dbReference>
<dbReference type="EMBL" id="GU474933">
    <property type="protein sequence ID" value="ADI19831.1"/>
    <property type="molecule type" value="Genomic_DNA"/>
</dbReference>
<dbReference type="Pfam" id="PF13472">
    <property type="entry name" value="Lipase_GDSL_2"/>
    <property type="match status" value="1"/>
</dbReference>
<name>E0XZJ0_9PROT</name>
<reference evidence="2" key="1">
    <citation type="journal article" date="2011" name="Environ. Microbiol.">
        <title>Time-series analyses of Monterey Bay coastal microbial picoplankton using a 'genome proxy' microarray.</title>
        <authorList>
            <person name="Rich V.I."/>
            <person name="Pham V.D."/>
            <person name="Eppley J."/>
            <person name="Shi Y."/>
            <person name="DeLong E.F."/>
        </authorList>
    </citation>
    <scope>NUCLEOTIDE SEQUENCE</scope>
</reference>
<evidence type="ECO:0000259" key="1">
    <source>
        <dbReference type="Pfam" id="PF13472"/>
    </source>
</evidence>
<feature type="domain" description="SGNH hydrolase-type esterase" evidence="1">
    <location>
        <begin position="35"/>
        <end position="193"/>
    </location>
</feature>
<dbReference type="InterPro" id="IPR051532">
    <property type="entry name" value="Ester_Hydrolysis_Enzymes"/>
</dbReference>
<organism evidence="2">
    <name type="scientific">uncultured alpha proteobacterium EB000_37G09</name>
    <dbReference type="NCBI Taxonomy" id="710792"/>
    <lineage>
        <taxon>Bacteria</taxon>
        <taxon>Pseudomonadati</taxon>
        <taxon>Pseudomonadota</taxon>
        <taxon>Alphaproteobacteria</taxon>
        <taxon>environmental samples</taxon>
    </lineage>
</organism>
<dbReference type="AlphaFoldDB" id="E0XZJ0"/>
<dbReference type="CDD" id="cd01822">
    <property type="entry name" value="Lysophospholipase_L1_like"/>
    <property type="match status" value="1"/>
</dbReference>
<accession>E0XZJ0</accession>
<evidence type="ECO:0000313" key="2">
    <source>
        <dbReference type="EMBL" id="ADI19831.1"/>
    </source>
</evidence>
<dbReference type="Gene3D" id="3.40.50.1110">
    <property type="entry name" value="SGNH hydrolase"/>
    <property type="match status" value="1"/>
</dbReference>
<dbReference type="PANTHER" id="PTHR30383">
    <property type="entry name" value="THIOESTERASE 1/PROTEASE 1/LYSOPHOSPHOLIPASE L1"/>
    <property type="match status" value="1"/>
</dbReference>
<dbReference type="SUPFAM" id="SSF52266">
    <property type="entry name" value="SGNH hydrolase"/>
    <property type="match status" value="1"/>
</dbReference>
<proteinExistence type="predicted"/>
<protein>
    <submittedName>
        <fullName evidence="2">Lysophospholipase l1 and related esterases</fullName>
    </submittedName>
</protein>
<dbReference type="InterPro" id="IPR013830">
    <property type="entry name" value="SGNH_hydro"/>
</dbReference>